<feature type="transmembrane region" description="Helical" evidence="1">
    <location>
        <begin position="12"/>
        <end position="28"/>
    </location>
</feature>
<protein>
    <recommendedName>
        <fullName evidence="4">PH domain-containing protein</fullName>
    </recommendedName>
</protein>
<dbReference type="Proteomes" id="UP001566476">
    <property type="component" value="Unassembled WGS sequence"/>
</dbReference>
<organism evidence="2 3">
    <name type="scientific">Kineococcus mangrovi</name>
    <dbReference type="NCBI Taxonomy" id="1660183"/>
    <lineage>
        <taxon>Bacteria</taxon>
        <taxon>Bacillati</taxon>
        <taxon>Actinomycetota</taxon>
        <taxon>Actinomycetes</taxon>
        <taxon>Kineosporiales</taxon>
        <taxon>Kineosporiaceae</taxon>
        <taxon>Kineococcus</taxon>
    </lineage>
</organism>
<gene>
    <name evidence="2" type="ORF">AB2L28_07570</name>
</gene>
<keyword evidence="1" id="KW-0472">Membrane</keyword>
<feature type="transmembrane region" description="Helical" evidence="1">
    <location>
        <begin position="34"/>
        <end position="51"/>
    </location>
</feature>
<evidence type="ECO:0000256" key="1">
    <source>
        <dbReference type="SAM" id="Phobius"/>
    </source>
</evidence>
<comment type="caution">
    <text evidence="2">The sequence shown here is derived from an EMBL/GenBank/DDBJ whole genome shotgun (WGS) entry which is preliminary data.</text>
</comment>
<evidence type="ECO:0008006" key="4">
    <source>
        <dbReference type="Google" id="ProtNLM"/>
    </source>
</evidence>
<keyword evidence="1" id="KW-1133">Transmembrane helix</keyword>
<keyword evidence="3" id="KW-1185">Reference proteome</keyword>
<name>A0ABV4I090_9ACTN</name>
<sequence>MTTTLRGRNRWAVLGLAVWYTVLILCFGHDDASLYVFAVLAWTAAALALRMRVEVTARELRHVGFWRTRVLDAAEVSAIEPALRWGAAAPLLHVDGRRPFFLYALSSGSTLAEEQTTVLHRRLRRPHPR</sequence>
<dbReference type="RefSeq" id="WP_370718141.1">
    <property type="nucleotide sequence ID" value="NZ_JBGGTQ010000003.1"/>
</dbReference>
<proteinExistence type="predicted"/>
<dbReference type="EMBL" id="JBGGTQ010000003">
    <property type="protein sequence ID" value="MEZ0492094.1"/>
    <property type="molecule type" value="Genomic_DNA"/>
</dbReference>
<keyword evidence="1" id="KW-0812">Transmembrane</keyword>
<evidence type="ECO:0000313" key="3">
    <source>
        <dbReference type="Proteomes" id="UP001566476"/>
    </source>
</evidence>
<reference evidence="2 3" key="1">
    <citation type="submission" date="2024-07" db="EMBL/GenBank/DDBJ databases">
        <authorList>
            <person name="Thanompreechachai J."/>
            <person name="Duangmal K."/>
        </authorList>
    </citation>
    <scope>NUCLEOTIDE SEQUENCE [LARGE SCALE GENOMIC DNA]</scope>
    <source>
        <strain evidence="2 3">TBRC 1896</strain>
    </source>
</reference>
<evidence type="ECO:0000313" key="2">
    <source>
        <dbReference type="EMBL" id="MEZ0492094.1"/>
    </source>
</evidence>
<accession>A0ABV4I090</accession>